<sequence>MSLASFQSARADATLERVPIQNAPPVLLLKGEFSLSDNPAALAREVAATGAKAITFNSNGGNVVSAMAYGRMIRSLGLATFQLRAAQCASACTLAFLGGVIRQAEPGSVGVHQSSFSPESGVEGRAAVAAVQTMTAEIMTYLIEMGVDPKLLQLSLSVPSDDMRYLTAAEMAAYRVTAGSMADVSQQLASPPPASAAITPAPPAKPETPARTPEDKAKALTAAYYDAWSRRNSDAMASLERLYATTVDFYGKPTAGEAVMEQKRDFGDRWPVRAYSARIESLRVTCSGTCRVDGSVDWYARRESGDRVSSGTAEFSLTWDTASGQIVSEAGKVVEMDKGLSSPHRLISQWQAQNTACRGGSGDSPETITACDRREVLGAKLKAVGWCYGREGEAGYQMDWHACGSSAGQDGAASTQAYLSASRPSPTEYRVHAAFTGKTVLPDFKGRDRDFNTFRTRIRDGMLQGPNFAGHYTVIQIGCGTGCSFAIVADNLTGRPLNFPRGGENNMYLDLDYRRDSRLLSAQWLDYDQHTCFVEFFAFDGGIWKQLSKAALGNDETCLKPIRENLR</sequence>
<dbReference type="InterPro" id="IPR029045">
    <property type="entry name" value="ClpP/crotonase-like_dom_sf"/>
</dbReference>
<protein>
    <submittedName>
        <fullName evidence="2">Uncharacterized protein</fullName>
    </submittedName>
</protein>
<gene>
    <name evidence="2" type="ORF">Q2T52_24470</name>
</gene>
<comment type="caution">
    <text evidence="2">The sequence shown here is derived from an EMBL/GenBank/DDBJ whole genome shotgun (WGS) entry which is preliminary data.</text>
</comment>
<organism evidence="2 3">
    <name type="scientific">Rhizobium oryzicola</name>
    <dbReference type="NCBI Taxonomy" id="1232668"/>
    <lineage>
        <taxon>Bacteria</taxon>
        <taxon>Pseudomonadati</taxon>
        <taxon>Pseudomonadota</taxon>
        <taxon>Alphaproteobacteria</taxon>
        <taxon>Hyphomicrobiales</taxon>
        <taxon>Rhizobiaceae</taxon>
        <taxon>Rhizobium/Agrobacterium group</taxon>
        <taxon>Rhizobium</taxon>
    </lineage>
</organism>
<evidence type="ECO:0000313" key="3">
    <source>
        <dbReference type="Proteomes" id="UP001169006"/>
    </source>
</evidence>
<dbReference type="Gene3D" id="3.90.226.10">
    <property type="entry name" value="2-enoyl-CoA Hydratase, Chain A, domain 1"/>
    <property type="match status" value="1"/>
</dbReference>
<dbReference type="RefSeq" id="WP_302079540.1">
    <property type="nucleotide sequence ID" value="NZ_JAUKWQ010000013.1"/>
</dbReference>
<evidence type="ECO:0000313" key="2">
    <source>
        <dbReference type="EMBL" id="MDO1585259.1"/>
    </source>
</evidence>
<feature type="compositionally biased region" description="Pro residues" evidence="1">
    <location>
        <begin position="190"/>
        <end position="206"/>
    </location>
</feature>
<evidence type="ECO:0000256" key="1">
    <source>
        <dbReference type="SAM" id="MobiDB-lite"/>
    </source>
</evidence>
<dbReference type="SUPFAM" id="SSF52096">
    <property type="entry name" value="ClpP/crotonase"/>
    <property type="match status" value="1"/>
</dbReference>
<dbReference type="EMBL" id="JAUKWQ010000013">
    <property type="protein sequence ID" value="MDO1585259.1"/>
    <property type="molecule type" value="Genomic_DNA"/>
</dbReference>
<reference evidence="2" key="1">
    <citation type="journal article" date="2015" name="Int. J. Syst. Evol. Microbiol.">
        <title>Rhizobium oryzicola sp. nov., potential plant-growth-promoting endophytic bacteria isolated from rice roots.</title>
        <authorList>
            <person name="Zhang X.X."/>
            <person name="Gao J.S."/>
            <person name="Cao Y.H."/>
            <person name="Sheirdil R.A."/>
            <person name="Wang X.C."/>
            <person name="Zhang L."/>
        </authorList>
    </citation>
    <scope>NUCLEOTIDE SEQUENCE</scope>
    <source>
        <strain evidence="2">05753</strain>
    </source>
</reference>
<dbReference type="Proteomes" id="UP001169006">
    <property type="component" value="Unassembled WGS sequence"/>
</dbReference>
<accession>A0ABT8T4A6</accession>
<proteinExistence type="predicted"/>
<name>A0ABT8T4A6_9HYPH</name>
<feature type="region of interest" description="Disordered" evidence="1">
    <location>
        <begin position="186"/>
        <end position="215"/>
    </location>
</feature>
<keyword evidence="3" id="KW-1185">Reference proteome</keyword>
<reference evidence="2" key="2">
    <citation type="submission" date="2023-07" db="EMBL/GenBank/DDBJ databases">
        <authorList>
            <person name="Sun H."/>
        </authorList>
    </citation>
    <scope>NUCLEOTIDE SEQUENCE</scope>
    <source>
        <strain evidence="2">05753</strain>
    </source>
</reference>